<gene>
    <name evidence="11" type="ORF">UR64_C0005G0027</name>
</gene>
<dbReference type="PANTHER" id="PTHR43766">
    <property type="entry name" value="TRYPTOPHAN--TRNA LIGASE, MITOCHONDRIAL"/>
    <property type="match status" value="1"/>
</dbReference>
<dbReference type="InterPro" id="IPR001412">
    <property type="entry name" value="aa-tRNA-synth_I_CS"/>
</dbReference>
<comment type="similarity">
    <text evidence="1 10">Belongs to the class-I aminoacyl-tRNA synthetase family.</text>
</comment>
<evidence type="ECO:0000256" key="6">
    <source>
        <dbReference type="ARBA" id="ARBA00022917"/>
    </source>
</evidence>
<keyword evidence="7 10" id="KW-0030">Aminoacyl-tRNA synthetase</keyword>
<dbReference type="Proteomes" id="UP000034952">
    <property type="component" value="Unassembled WGS sequence"/>
</dbReference>
<dbReference type="GO" id="GO:0005524">
    <property type="term" value="F:ATP binding"/>
    <property type="evidence" value="ECO:0007669"/>
    <property type="project" value="UniProtKB-KW"/>
</dbReference>
<dbReference type="EMBL" id="LBPY01000005">
    <property type="protein sequence ID" value="KKP66565.1"/>
    <property type="molecule type" value="Genomic_DNA"/>
</dbReference>
<dbReference type="InterPro" id="IPR002306">
    <property type="entry name" value="Trp-tRNA-ligase"/>
</dbReference>
<organism evidence="11 12">
    <name type="scientific">Candidatus Nomurabacteria bacterium GW2011_GWE1_35_16</name>
    <dbReference type="NCBI Taxonomy" id="1618761"/>
    <lineage>
        <taxon>Bacteria</taxon>
        <taxon>Candidatus Nomuraibacteriota</taxon>
    </lineage>
</organism>
<dbReference type="PROSITE" id="PS00178">
    <property type="entry name" value="AA_TRNA_LIGASE_I"/>
    <property type="match status" value="1"/>
</dbReference>
<evidence type="ECO:0000256" key="2">
    <source>
        <dbReference type="ARBA" id="ARBA00013161"/>
    </source>
</evidence>
<evidence type="ECO:0000256" key="7">
    <source>
        <dbReference type="ARBA" id="ARBA00023146"/>
    </source>
</evidence>
<dbReference type="Gene3D" id="3.40.50.620">
    <property type="entry name" value="HUPs"/>
    <property type="match status" value="1"/>
</dbReference>
<evidence type="ECO:0000256" key="1">
    <source>
        <dbReference type="ARBA" id="ARBA00005594"/>
    </source>
</evidence>
<dbReference type="InterPro" id="IPR014729">
    <property type="entry name" value="Rossmann-like_a/b/a_fold"/>
</dbReference>
<dbReference type="PANTHER" id="PTHR43766:SF1">
    <property type="entry name" value="TRYPTOPHAN--TRNA LIGASE, MITOCHONDRIAL"/>
    <property type="match status" value="1"/>
</dbReference>
<evidence type="ECO:0000256" key="5">
    <source>
        <dbReference type="ARBA" id="ARBA00022840"/>
    </source>
</evidence>
<proteinExistence type="inferred from homology"/>
<dbReference type="PRINTS" id="PR01039">
    <property type="entry name" value="TRNASYNTHTRP"/>
</dbReference>
<dbReference type="GO" id="GO:0006436">
    <property type="term" value="P:tryptophanyl-tRNA aminoacylation"/>
    <property type="evidence" value="ECO:0007669"/>
    <property type="project" value="UniProtKB-UniRule"/>
</dbReference>
<keyword evidence="6 10" id="KW-0648">Protein biosynthesis</keyword>
<dbReference type="PATRIC" id="fig|1618761.3.peg.300"/>
<dbReference type="EC" id="6.1.1.2" evidence="2 9"/>
<dbReference type="FunFam" id="3.40.50.620:FF:000094">
    <property type="entry name" value="Tryptophan--tRNA ligase"/>
    <property type="match status" value="1"/>
</dbReference>
<dbReference type="NCBIfam" id="TIGR00233">
    <property type="entry name" value="trpS"/>
    <property type="match status" value="1"/>
</dbReference>
<dbReference type="GO" id="GO:0005829">
    <property type="term" value="C:cytosol"/>
    <property type="evidence" value="ECO:0007669"/>
    <property type="project" value="TreeGrafter"/>
</dbReference>
<dbReference type="AlphaFoldDB" id="A0A0G0DU67"/>
<dbReference type="FunFam" id="1.10.240.10:FF:000005">
    <property type="entry name" value="Tryptophan--tRNA ligase"/>
    <property type="match status" value="1"/>
</dbReference>
<dbReference type="SUPFAM" id="SSF52374">
    <property type="entry name" value="Nucleotidylyl transferase"/>
    <property type="match status" value="1"/>
</dbReference>
<evidence type="ECO:0000256" key="9">
    <source>
        <dbReference type="NCBIfam" id="TIGR00233"/>
    </source>
</evidence>
<comment type="caution">
    <text evidence="11">The sequence shown here is derived from an EMBL/GenBank/DDBJ whole genome shotgun (WGS) entry which is preliminary data.</text>
</comment>
<evidence type="ECO:0000313" key="12">
    <source>
        <dbReference type="Proteomes" id="UP000034952"/>
    </source>
</evidence>
<dbReference type="GO" id="GO:0004830">
    <property type="term" value="F:tryptophan-tRNA ligase activity"/>
    <property type="evidence" value="ECO:0007669"/>
    <property type="project" value="UniProtKB-UniRule"/>
</dbReference>
<dbReference type="InterPro" id="IPR002305">
    <property type="entry name" value="aa-tRNA-synth_Ic"/>
</dbReference>
<evidence type="ECO:0000313" key="11">
    <source>
        <dbReference type="EMBL" id="KKP66565.1"/>
    </source>
</evidence>
<keyword evidence="5 10" id="KW-0067">ATP-binding</keyword>
<protein>
    <recommendedName>
        <fullName evidence="2 9">Tryptophan--tRNA ligase</fullName>
        <ecNumber evidence="2 9">6.1.1.2</ecNumber>
    </recommendedName>
</protein>
<evidence type="ECO:0000256" key="8">
    <source>
        <dbReference type="ARBA" id="ARBA00049929"/>
    </source>
</evidence>
<dbReference type="InterPro" id="IPR050203">
    <property type="entry name" value="Trp-tRNA_synthetase"/>
</dbReference>
<sequence>MSKDIKIVMTGDRPTGRLHLGHFVGSIQNRVKLQDEAEQSFYMIADLQALTDNANNPEKVSSNVLEVALDNLACGVDPKKTIMFVQSKIPEIAELTVLFLNLVTLARLKRNPTVKDEMRQKGFGENVPAGFLAYPVSQAADILFCKSNLIPVGEDQLPVIEQVNEIVDDFNRFYGKTFDRVKHLVGDTPRLLGIDGNVKMSKSLNNGIYLSDSFEEISKKVMSMYTDPKHIHVKDKGEVKGNVVFSYLDIFDPNKEEVAELKTQYKKGGLGDVIIKKRLIGVLENIIGPIRKKREELAKNPKEVMKILEEGTNQAQKIAQETMVEVRKALKINYF</sequence>
<evidence type="ECO:0000256" key="3">
    <source>
        <dbReference type="ARBA" id="ARBA00022598"/>
    </source>
</evidence>
<dbReference type="Pfam" id="PF00579">
    <property type="entry name" value="tRNA-synt_1b"/>
    <property type="match status" value="1"/>
</dbReference>
<evidence type="ECO:0000256" key="10">
    <source>
        <dbReference type="RuleBase" id="RU363036"/>
    </source>
</evidence>
<reference evidence="11 12" key="1">
    <citation type="journal article" date="2015" name="Nature">
        <title>rRNA introns, odd ribosomes, and small enigmatic genomes across a large radiation of phyla.</title>
        <authorList>
            <person name="Brown C.T."/>
            <person name="Hug L.A."/>
            <person name="Thomas B.C."/>
            <person name="Sharon I."/>
            <person name="Castelle C.J."/>
            <person name="Singh A."/>
            <person name="Wilkins M.J."/>
            <person name="Williams K.H."/>
            <person name="Banfield J.F."/>
        </authorList>
    </citation>
    <scope>NUCLEOTIDE SEQUENCE [LARGE SCALE GENOMIC DNA]</scope>
</reference>
<evidence type="ECO:0000256" key="4">
    <source>
        <dbReference type="ARBA" id="ARBA00022741"/>
    </source>
</evidence>
<keyword evidence="3 10" id="KW-0436">Ligase</keyword>
<dbReference type="CDD" id="cd00806">
    <property type="entry name" value="TrpRS_core"/>
    <property type="match status" value="1"/>
</dbReference>
<dbReference type="Gene3D" id="1.10.240.10">
    <property type="entry name" value="Tyrosyl-Transfer RNA Synthetase"/>
    <property type="match status" value="1"/>
</dbReference>
<comment type="catalytic activity">
    <reaction evidence="8">
        <text>tRNA(Trp) + L-tryptophan + ATP = L-tryptophyl-tRNA(Trp) + AMP + diphosphate + H(+)</text>
        <dbReference type="Rhea" id="RHEA:24080"/>
        <dbReference type="Rhea" id="RHEA-COMP:9671"/>
        <dbReference type="Rhea" id="RHEA-COMP:9705"/>
        <dbReference type="ChEBI" id="CHEBI:15378"/>
        <dbReference type="ChEBI" id="CHEBI:30616"/>
        <dbReference type="ChEBI" id="CHEBI:33019"/>
        <dbReference type="ChEBI" id="CHEBI:57912"/>
        <dbReference type="ChEBI" id="CHEBI:78442"/>
        <dbReference type="ChEBI" id="CHEBI:78535"/>
        <dbReference type="ChEBI" id="CHEBI:456215"/>
        <dbReference type="EC" id="6.1.1.2"/>
    </reaction>
</comment>
<accession>A0A0G0DU67</accession>
<keyword evidence="4 10" id="KW-0547">Nucleotide-binding</keyword>
<name>A0A0G0DU67_9BACT</name>